<feature type="DNA-binding region" description="H-T-H motif" evidence="2">
    <location>
        <begin position="33"/>
        <end position="52"/>
    </location>
</feature>
<feature type="domain" description="HTH tetR-type" evidence="3">
    <location>
        <begin position="10"/>
        <end position="70"/>
    </location>
</feature>
<dbReference type="AlphaFoldDB" id="A0AB38A5X8"/>
<dbReference type="PROSITE" id="PS50977">
    <property type="entry name" value="HTH_TETR_2"/>
    <property type="match status" value="1"/>
</dbReference>
<dbReference type="Pfam" id="PF00440">
    <property type="entry name" value="TetR_N"/>
    <property type="match status" value="1"/>
</dbReference>
<gene>
    <name evidence="4" type="ORF">SAMN04489746_0635</name>
</gene>
<dbReference type="GO" id="GO:0003677">
    <property type="term" value="F:DNA binding"/>
    <property type="evidence" value="ECO:0007669"/>
    <property type="project" value="UniProtKB-UniRule"/>
</dbReference>
<organism evidence="4 5">
    <name type="scientific">Atopobium minutum</name>
    <dbReference type="NCBI Taxonomy" id="1381"/>
    <lineage>
        <taxon>Bacteria</taxon>
        <taxon>Bacillati</taxon>
        <taxon>Actinomycetota</taxon>
        <taxon>Coriobacteriia</taxon>
        <taxon>Coriobacteriales</taxon>
        <taxon>Atopobiaceae</taxon>
        <taxon>Atopobium</taxon>
    </lineage>
</organism>
<dbReference type="InterPro" id="IPR001647">
    <property type="entry name" value="HTH_TetR"/>
</dbReference>
<dbReference type="Gene3D" id="1.10.357.10">
    <property type="entry name" value="Tetracycline Repressor, domain 2"/>
    <property type="match status" value="1"/>
</dbReference>
<dbReference type="RefSeq" id="WP_002563265.1">
    <property type="nucleotide sequence ID" value="NZ_CALJSN010000006.1"/>
</dbReference>
<proteinExistence type="predicted"/>
<dbReference type="InterPro" id="IPR009057">
    <property type="entry name" value="Homeodomain-like_sf"/>
</dbReference>
<dbReference type="EMBL" id="FNSH01000001">
    <property type="protein sequence ID" value="SEB57265.1"/>
    <property type="molecule type" value="Genomic_DNA"/>
</dbReference>
<sequence>MVAKERLNPQDRKKEIKQAAAQVFIEKNFIHTTMEDVIARTTLSKGGVYHYYKSTTDILYDIMLDGIDYRNDVIKSTMDDLVEGKEDEFMVWQMYKKIIDDTPSMEIYVQFLLAKRDNPKLEALFKELQEKTREGLSKTMGHGADAMHSDEFFDFQTYLINSFILGAVVLGGRDSFKKNSPQLLAGLAALMAPAKQ</sequence>
<comment type="caution">
    <text evidence="4">The sequence shown here is derived from an EMBL/GenBank/DDBJ whole genome shotgun (WGS) entry which is preliminary data.</text>
</comment>
<reference evidence="4 5" key="1">
    <citation type="submission" date="2016-10" db="EMBL/GenBank/DDBJ databases">
        <authorList>
            <person name="Varghese N."/>
            <person name="Submissions S."/>
        </authorList>
    </citation>
    <scope>NUCLEOTIDE SEQUENCE [LARGE SCALE GENOMIC DNA]</scope>
    <source>
        <strain evidence="4 5">DSM 20586</strain>
    </source>
</reference>
<dbReference type="PANTHER" id="PTHR43479:SF11">
    <property type="entry name" value="ACREF_ENVCD OPERON REPRESSOR-RELATED"/>
    <property type="match status" value="1"/>
</dbReference>
<dbReference type="Proteomes" id="UP000183687">
    <property type="component" value="Unassembled WGS sequence"/>
</dbReference>
<keyword evidence="1 2" id="KW-0238">DNA-binding</keyword>
<evidence type="ECO:0000313" key="4">
    <source>
        <dbReference type="EMBL" id="SEB57265.1"/>
    </source>
</evidence>
<dbReference type="PANTHER" id="PTHR43479">
    <property type="entry name" value="ACREF/ENVCD OPERON REPRESSOR-RELATED"/>
    <property type="match status" value="1"/>
</dbReference>
<protein>
    <submittedName>
        <fullName evidence="4">DNA-binding transcriptional regulator, AcrR family</fullName>
    </submittedName>
</protein>
<evidence type="ECO:0000313" key="5">
    <source>
        <dbReference type="Proteomes" id="UP000183687"/>
    </source>
</evidence>
<name>A0AB38A5X8_9ACTN</name>
<dbReference type="InterPro" id="IPR050624">
    <property type="entry name" value="HTH-type_Tx_Regulator"/>
</dbReference>
<evidence type="ECO:0000256" key="1">
    <source>
        <dbReference type="ARBA" id="ARBA00023125"/>
    </source>
</evidence>
<accession>A0AB38A5X8</accession>
<evidence type="ECO:0000259" key="3">
    <source>
        <dbReference type="PROSITE" id="PS50977"/>
    </source>
</evidence>
<dbReference type="SUPFAM" id="SSF46689">
    <property type="entry name" value="Homeodomain-like"/>
    <property type="match status" value="1"/>
</dbReference>
<evidence type="ECO:0000256" key="2">
    <source>
        <dbReference type="PROSITE-ProRule" id="PRU00335"/>
    </source>
</evidence>